<keyword evidence="2" id="KW-0378">Hydrolase</keyword>
<accession>A0A644Z5N3</accession>
<dbReference type="Pfam" id="PF09992">
    <property type="entry name" value="NAGPA"/>
    <property type="match status" value="1"/>
</dbReference>
<feature type="domain" description="Phosphodiester glycosidase" evidence="1">
    <location>
        <begin position="381"/>
        <end position="557"/>
    </location>
</feature>
<dbReference type="SUPFAM" id="SSF102588">
    <property type="entry name" value="LmbE-like"/>
    <property type="match status" value="1"/>
</dbReference>
<dbReference type="PANTHER" id="PTHR40446:SF2">
    <property type="entry name" value="N-ACETYLGLUCOSAMINE-1-PHOSPHODIESTER ALPHA-N-ACETYLGLUCOSAMINIDASE"/>
    <property type="match status" value="1"/>
</dbReference>
<dbReference type="EC" id="3.5.1.103" evidence="2"/>
<dbReference type="GO" id="GO:0035595">
    <property type="term" value="F:N-acetylglucosaminylinositol deacetylase activity"/>
    <property type="evidence" value="ECO:0007669"/>
    <property type="project" value="UniProtKB-EC"/>
</dbReference>
<evidence type="ECO:0000259" key="1">
    <source>
        <dbReference type="Pfam" id="PF09992"/>
    </source>
</evidence>
<sequence length="579" mass="63525">MKRLFALLAALMLAGGAPLNNAKPDIAVVQAGVDLMMIVTHPGDEYLYFGGVLPQYVSEQGYTAVVVYMTSVDETQRQQATAALKALGVSEAPVFAGFANVYADNTDTIKDWWGEKETINFLVSVIRQYQPAVVVSHDLKGEYGDGANMLTAKCVQAAVKYAAESSVDKTSLALYGPWQTFRLFLHLYTKGKASVSLDRTAPVAAFSGRSSVDVETDLYESFTESARYALDVGDEVYGRAEYGLVASDPDLLPLPQSNDFFYGISHLKLNGPNVQGVKASSALSTDAPSTKPSYDSYFRSASDPAEVVVEDWDNEHWEYKTDTLSIIIDRIHLTDAENKPVTYCVANVRMRGEDAFRAAVRGEEGGTESNEIPVEMARRYQAVLAITGDNLTVNEPEYKGIIIRNGRIYNRRQEMDTMALMPDLSMQIFAPGETTAEDLVSMGVTNAFSFGPTLIRDGVININGTRYKITGRNPRVGVGMVEPGHFVVIVVDGRVPAYSHGATLRNFMHLFYAYGCKQAYNLDGGSSAAMVFMGEYLNMHSRLEGGAVGMRRLPDMLLWGKSSLVPAKDDPVEHDVYYD</sequence>
<dbReference type="AlphaFoldDB" id="A0A644Z5N3"/>
<protein>
    <submittedName>
        <fullName evidence="2">1D-myo-inositol 2-acetamido-2-deoxy-alpha-D-glucopyranoside deacetylase</fullName>
        <ecNumber evidence="2">3.5.1.103</ecNumber>
    </submittedName>
</protein>
<gene>
    <name evidence="2" type="primary">mshB_6</name>
    <name evidence="2" type="ORF">SDC9_82181</name>
</gene>
<dbReference type="InterPro" id="IPR018711">
    <property type="entry name" value="NAGPA"/>
</dbReference>
<name>A0A644Z5N3_9ZZZZ</name>
<dbReference type="PANTHER" id="PTHR40446">
    <property type="entry name" value="N-ACETYLGLUCOSAMINE-1-PHOSPHODIESTER ALPHA-N-ACETYLGLUCOSAMINIDASE"/>
    <property type="match status" value="1"/>
</dbReference>
<dbReference type="Pfam" id="PF02585">
    <property type="entry name" value="PIG-L"/>
    <property type="match status" value="1"/>
</dbReference>
<evidence type="ECO:0000313" key="2">
    <source>
        <dbReference type="EMBL" id="MPM35588.1"/>
    </source>
</evidence>
<dbReference type="InterPro" id="IPR024078">
    <property type="entry name" value="LmbE-like_dom_sf"/>
</dbReference>
<dbReference type="InterPro" id="IPR003737">
    <property type="entry name" value="GlcNAc_PI_deacetylase-related"/>
</dbReference>
<comment type="caution">
    <text evidence="2">The sequence shown here is derived from an EMBL/GenBank/DDBJ whole genome shotgun (WGS) entry which is preliminary data.</text>
</comment>
<dbReference type="Gene3D" id="3.40.50.10320">
    <property type="entry name" value="LmbE-like"/>
    <property type="match status" value="1"/>
</dbReference>
<proteinExistence type="predicted"/>
<organism evidence="2">
    <name type="scientific">bioreactor metagenome</name>
    <dbReference type="NCBI Taxonomy" id="1076179"/>
    <lineage>
        <taxon>unclassified sequences</taxon>
        <taxon>metagenomes</taxon>
        <taxon>ecological metagenomes</taxon>
    </lineage>
</organism>
<dbReference type="EMBL" id="VSSQ01007334">
    <property type="protein sequence ID" value="MPM35588.1"/>
    <property type="molecule type" value="Genomic_DNA"/>
</dbReference>
<reference evidence="2" key="1">
    <citation type="submission" date="2019-08" db="EMBL/GenBank/DDBJ databases">
        <authorList>
            <person name="Kucharzyk K."/>
            <person name="Murdoch R.W."/>
            <person name="Higgins S."/>
            <person name="Loffler F."/>
        </authorList>
    </citation>
    <scope>NUCLEOTIDE SEQUENCE</scope>
</reference>